<name>A0ABY2ZQR0_9GAMM</name>
<gene>
    <name evidence="1" type="ORF">FK492_23920</name>
</gene>
<dbReference type="EMBL" id="VICF01000083">
    <property type="protein sequence ID" value="TQC63161.1"/>
    <property type="molecule type" value="Genomic_DNA"/>
</dbReference>
<keyword evidence="2" id="KW-1185">Reference proteome</keyword>
<dbReference type="Proteomes" id="UP000319715">
    <property type="component" value="Unassembled WGS sequence"/>
</dbReference>
<proteinExistence type="predicted"/>
<protein>
    <submittedName>
        <fullName evidence="1">RNAase</fullName>
    </submittedName>
</protein>
<accession>A0ABY2ZQR0</accession>
<sequence length="33" mass="3691">NYMLSIADSVPAEDPRRILIMAAVLCIDMVLKE</sequence>
<organism evidence="1 2">
    <name type="scientific">Pantoea dispersa</name>
    <dbReference type="NCBI Taxonomy" id="59814"/>
    <lineage>
        <taxon>Bacteria</taxon>
        <taxon>Pseudomonadati</taxon>
        <taxon>Pseudomonadota</taxon>
        <taxon>Gammaproteobacteria</taxon>
        <taxon>Enterobacterales</taxon>
        <taxon>Erwiniaceae</taxon>
        <taxon>Pantoea</taxon>
    </lineage>
</organism>
<comment type="caution">
    <text evidence="1">The sequence shown here is derived from an EMBL/GenBank/DDBJ whole genome shotgun (WGS) entry which is preliminary data.</text>
</comment>
<evidence type="ECO:0000313" key="2">
    <source>
        <dbReference type="Proteomes" id="UP000319715"/>
    </source>
</evidence>
<reference evidence="1 2" key="1">
    <citation type="submission" date="2019-06" db="EMBL/GenBank/DDBJ databases">
        <title>Pantoea dispersa Assembly.</title>
        <authorList>
            <person name="Wang J."/>
        </authorList>
    </citation>
    <scope>NUCLEOTIDE SEQUENCE [LARGE SCALE GENOMIC DNA]</scope>
    <source>
        <strain evidence="2">bio</strain>
    </source>
</reference>
<evidence type="ECO:0000313" key="1">
    <source>
        <dbReference type="EMBL" id="TQC63161.1"/>
    </source>
</evidence>
<feature type="non-terminal residue" evidence="1">
    <location>
        <position position="1"/>
    </location>
</feature>